<feature type="compositionally biased region" description="Basic and acidic residues" evidence="1">
    <location>
        <begin position="786"/>
        <end position="797"/>
    </location>
</feature>
<dbReference type="OrthoDB" id="3362494at2759"/>
<protein>
    <recommendedName>
        <fullName evidence="2">Rho-GAP domain-containing protein</fullName>
    </recommendedName>
</protein>
<feature type="compositionally biased region" description="Low complexity" evidence="1">
    <location>
        <begin position="858"/>
        <end position="870"/>
    </location>
</feature>
<evidence type="ECO:0000256" key="1">
    <source>
        <dbReference type="SAM" id="MobiDB-lite"/>
    </source>
</evidence>
<feature type="region of interest" description="Disordered" evidence="1">
    <location>
        <begin position="884"/>
        <end position="914"/>
    </location>
</feature>
<dbReference type="Proteomes" id="UP000193648">
    <property type="component" value="Unassembled WGS sequence"/>
</dbReference>
<feature type="compositionally biased region" description="Polar residues" evidence="1">
    <location>
        <begin position="950"/>
        <end position="988"/>
    </location>
</feature>
<feature type="compositionally biased region" description="Polar residues" evidence="1">
    <location>
        <begin position="1244"/>
        <end position="1272"/>
    </location>
</feature>
<feature type="region of interest" description="Disordered" evidence="1">
    <location>
        <begin position="16"/>
        <end position="74"/>
    </location>
</feature>
<name>A0A1Y2GF27_9FUNG</name>
<feature type="compositionally biased region" description="Polar residues" evidence="1">
    <location>
        <begin position="731"/>
        <end position="750"/>
    </location>
</feature>
<gene>
    <name evidence="3" type="ORF">BCR41DRAFT_398928</name>
</gene>
<feature type="compositionally biased region" description="Polar residues" evidence="1">
    <location>
        <begin position="547"/>
        <end position="570"/>
    </location>
</feature>
<dbReference type="SUPFAM" id="SSF48350">
    <property type="entry name" value="GTPase activation domain, GAP"/>
    <property type="match status" value="1"/>
</dbReference>
<feature type="region of interest" description="Disordered" evidence="1">
    <location>
        <begin position="934"/>
        <end position="991"/>
    </location>
</feature>
<feature type="compositionally biased region" description="Low complexity" evidence="1">
    <location>
        <begin position="335"/>
        <end position="347"/>
    </location>
</feature>
<feature type="compositionally biased region" description="Polar residues" evidence="1">
    <location>
        <begin position="18"/>
        <end position="44"/>
    </location>
</feature>
<feature type="region of interest" description="Disordered" evidence="1">
    <location>
        <begin position="710"/>
        <end position="765"/>
    </location>
</feature>
<comment type="caution">
    <text evidence="3">The sequence shown here is derived from an EMBL/GenBank/DDBJ whole genome shotgun (WGS) entry which is preliminary data.</text>
</comment>
<dbReference type="Gene3D" id="1.10.555.10">
    <property type="entry name" value="Rho GTPase activation protein"/>
    <property type="match status" value="1"/>
</dbReference>
<feature type="region of interest" description="Disordered" evidence="1">
    <location>
        <begin position="1284"/>
        <end position="1355"/>
    </location>
</feature>
<dbReference type="GeneID" id="33570853"/>
<feature type="compositionally biased region" description="Basic and acidic residues" evidence="1">
    <location>
        <begin position="1041"/>
        <end position="1057"/>
    </location>
</feature>
<feature type="domain" description="Rho-GAP" evidence="2">
    <location>
        <begin position="99"/>
        <end position="282"/>
    </location>
</feature>
<feature type="region of interest" description="Disordered" evidence="1">
    <location>
        <begin position="1009"/>
        <end position="1073"/>
    </location>
</feature>
<feature type="region of interest" description="Disordered" evidence="1">
    <location>
        <begin position="516"/>
        <end position="584"/>
    </location>
</feature>
<keyword evidence="4" id="KW-1185">Reference proteome</keyword>
<feature type="region of interest" description="Disordered" evidence="1">
    <location>
        <begin position="1238"/>
        <end position="1272"/>
    </location>
</feature>
<sequence>MSVRLVSSAKSLREQFRAAQSNGNSTMPSNSAVAHTPSNGVSRSKTLRPPIGAKSPSRQNTLLRTSSGGNLRRAKSIQKKGLISKVFADEEVNPHEALPDLSMEVTSLIVKRCIKEIRERGLATKGILRQVQMAQSQKVIIDTIRIILDDDASTELSPLHQIDIHLVAHAMKWAIRYSEQILVTYEDYQSLYVEQDRNFTKFAHNLPPTNRAILLDLFSLCADVTLLAHLNNMTLVAVAKAISLSIMAGPEREFTTFDASLQQRNLWGAACEDLLRAFLRIKTTYDLAKIDQEDEVDENRYICNETRVLKSARQSSRDIGHIPNSINLPSGHDISLPSSTGSSLPGSAGWRTPGAGTPQSYATNHTGYFDMVVPRPGSPLSQSSAMYGASPSQPHLNAKPTFPVSAPIALPSVQHIDDITEYEELMQDQSHLNRLRSDRNSMLRPAEPMRRRSSVTDMESLYMLPVEVTSPVDGYESDPEVSHAHEEDPNDSLTLDFADGLNWDFSKHVDMTSNDAPSLTSFQSQPCGASKHVSRSNNANGLGMSSPAYTPSPQGLRNHLKQQSPSTHVGHSQGPPAYQNYPLSLSIPPQGSIQRVMSPTRARINQAVAQNYPSRTSPSFRPHHSRRNSAIRRSISMNPAAAYSYIHRRPEELQADILAHDLAVQLEKDLVVNDIRFQLLQVKNADHQDPARASSAFSLHLSPLDLERGSVVSSRRGSSISANDRPKSMIELNTTNLPPQYEEASTSATEPVSADELKPTEAITRPTEVSIMFAPIPTMAPLSPRSEMKSKFHESFPERPVSPPSGYRGTASADASRRSMTNTIPKSSHSQKRPVSSTSTKIRPSLRQSATFSGAPISSQSSNSDSKSRTSGFIRALSFKLRSKHSDDQLKAAKSNQEVGAVPMPTPSVSFEPPRLELSFMNDGLGPTELSFCSNSEDQLPSTAAPAPFQSGSGSETLENCKQFAQSPIPIQSDNVNSNPTVNGMQQQQHRELHPAGFTGIRRKSEVLLSSSSSQSIRKELQKPKSGPILSVKSLQQSHSTAKDSDDDNAKAKESKKFSGQSETPATSTESIIPKTDVVEKELSFSTATLLKDGKLYYQLRWNQFSEIGFKSDYFIEPTQLHQLQLSQEGPQQQQHQWQHQWQQDSDHMRILSASLPSPTLELPGQLGQEQAQNQQRGPSQAQRAAAMKVARESFLAVASDPEALAALKAESARRNGQAMIISSGTFAKDSIMPQLDLFPHPPTITSKSIASPQQVQQIYPSPNLSPNGSLKSARSIDAISATGFPAADGEGRDSVQRSMSDRPSATGGAPFSPSKTITKPGTAVVGGGGHGSSVSSSPGARYKRQHKRTASATSDVAAVAVKSKGRNKLFGRKSKKLANLYLSGSTTSLASALPTTIHKSNSGGRKRRLFPVGVKRQDVMTRTIESMDEVFPWMCIEHMAGQESGWVMLEPVQDRAVGWVMVDRLEDERISAAARAIVPQASERYDQREELMSERYQPLQPKTAMQAQVA</sequence>
<feature type="compositionally biased region" description="Polar residues" evidence="1">
    <location>
        <begin position="1058"/>
        <end position="1071"/>
    </location>
</feature>
<feature type="compositionally biased region" description="Polar residues" evidence="1">
    <location>
        <begin position="516"/>
        <end position="527"/>
    </location>
</feature>
<feature type="region of interest" description="Disordered" evidence="1">
    <location>
        <begin position="1158"/>
        <end position="1186"/>
    </location>
</feature>
<feature type="compositionally biased region" description="Polar residues" evidence="1">
    <location>
        <begin position="56"/>
        <end position="69"/>
    </location>
</feature>
<evidence type="ECO:0000313" key="3">
    <source>
        <dbReference type="EMBL" id="ORZ09056.1"/>
    </source>
</evidence>
<feature type="compositionally biased region" description="Low complexity" evidence="1">
    <location>
        <begin position="710"/>
        <end position="719"/>
    </location>
</feature>
<dbReference type="STRING" id="64571.A0A1Y2GF27"/>
<feature type="region of interest" description="Disordered" evidence="1">
    <location>
        <begin position="1489"/>
        <end position="1511"/>
    </location>
</feature>
<accession>A0A1Y2GF27</accession>
<dbReference type="Pfam" id="PF00620">
    <property type="entry name" value="RhoGAP"/>
    <property type="match status" value="1"/>
</dbReference>
<dbReference type="EMBL" id="MCFF01000035">
    <property type="protein sequence ID" value="ORZ09056.1"/>
    <property type="molecule type" value="Genomic_DNA"/>
</dbReference>
<dbReference type="SMART" id="SM00324">
    <property type="entry name" value="RhoGAP"/>
    <property type="match status" value="1"/>
</dbReference>
<dbReference type="InParanoid" id="A0A1Y2GF27"/>
<dbReference type="InterPro" id="IPR000198">
    <property type="entry name" value="RhoGAP_dom"/>
</dbReference>
<dbReference type="PROSITE" id="PS50238">
    <property type="entry name" value="RHOGAP"/>
    <property type="match status" value="1"/>
</dbReference>
<feature type="compositionally biased region" description="Polar residues" evidence="1">
    <location>
        <begin position="818"/>
        <end position="852"/>
    </location>
</feature>
<dbReference type="RefSeq" id="XP_021878683.1">
    <property type="nucleotide sequence ID" value="XM_022029010.1"/>
</dbReference>
<organism evidence="3 4">
    <name type="scientific">Lobosporangium transversale</name>
    <dbReference type="NCBI Taxonomy" id="64571"/>
    <lineage>
        <taxon>Eukaryota</taxon>
        <taxon>Fungi</taxon>
        <taxon>Fungi incertae sedis</taxon>
        <taxon>Mucoromycota</taxon>
        <taxon>Mortierellomycotina</taxon>
        <taxon>Mortierellomycetes</taxon>
        <taxon>Mortierellales</taxon>
        <taxon>Mortierellaceae</taxon>
        <taxon>Lobosporangium</taxon>
    </lineage>
</organism>
<feature type="region of interest" description="Disordered" evidence="1">
    <location>
        <begin position="780"/>
        <end position="870"/>
    </location>
</feature>
<feature type="compositionally biased region" description="Low complexity" evidence="1">
    <location>
        <begin position="1165"/>
        <end position="1178"/>
    </location>
</feature>
<dbReference type="GO" id="GO:0007165">
    <property type="term" value="P:signal transduction"/>
    <property type="evidence" value="ECO:0007669"/>
    <property type="project" value="InterPro"/>
</dbReference>
<proteinExistence type="predicted"/>
<evidence type="ECO:0000313" key="4">
    <source>
        <dbReference type="Proteomes" id="UP000193648"/>
    </source>
</evidence>
<feature type="region of interest" description="Disordered" evidence="1">
    <location>
        <begin position="320"/>
        <end position="356"/>
    </location>
</feature>
<feature type="region of interest" description="Disordered" evidence="1">
    <location>
        <begin position="469"/>
        <end position="495"/>
    </location>
</feature>
<reference evidence="3 4" key="1">
    <citation type="submission" date="2016-07" db="EMBL/GenBank/DDBJ databases">
        <title>Pervasive Adenine N6-methylation of Active Genes in Fungi.</title>
        <authorList>
            <consortium name="DOE Joint Genome Institute"/>
            <person name="Mondo S.J."/>
            <person name="Dannebaum R.O."/>
            <person name="Kuo R.C."/>
            <person name="Labutti K."/>
            <person name="Haridas S."/>
            <person name="Kuo A."/>
            <person name="Salamov A."/>
            <person name="Ahrendt S.R."/>
            <person name="Lipzen A."/>
            <person name="Sullivan W."/>
            <person name="Andreopoulos W.B."/>
            <person name="Clum A."/>
            <person name="Lindquist E."/>
            <person name="Daum C."/>
            <person name="Ramamoorthy G.K."/>
            <person name="Gryganskyi A."/>
            <person name="Culley D."/>
            <person name="Magnuson J.K."/>
            <person name="James T.Y."/>
            <person name="O'Malley M.A."/>
            <person name="Stajich J.E."/>
            <person name="Spatafora J.W."/>
            <person name="Visel A."/>
            <person name="Grigoriev I.V."/>
        </authorList>
    </citation>
    <scope>NUCLEOTIDE SEQUENCE [LARGE SCALE GENOMIC DNA]</scope>
    <source>
        <strain evidence="3 4">NRRL 3116</strain>
    </source>
</reference>
<dbReference type="InterPro" id="IPR008936">
    <property type="entry name" value="Rho_GTPase_activation_prot"/>
</dbReference>
<evidence type="ECO:0000259" key="2">
    <source>
        <dbReference type="PROSITE" id="PS50238"/>
    </source>
</evidence>